<gene>
    <name evidence="1" type="ORF">CTI12_AA456460</name>
</gene>
<sequence length="77" mass="8402">MAITRFHCPFAGLSGCQDGSGNGLTKTSLISHIRDRHFNKDAVSTIKRSPATNLVVFEAAEVTLKRMGLWLCGVRVL</sequence>
<dbReference type="AlphaFoldDB" id="A0A2U1LT34"/>
<accession>A0A2U1LT34</accession>
<comment type="caution">
    <text evidence="1">The sequence shown here is derived from an EMBL/GenBank/DDBJ whole genome shotgun (WGS) entry which is preliminary data.</text>
</comment>
<dbReference type="Proteomes" id="UP000245207">
    <property type="component" value="Unassembled WGS sequence"/>
</dbReference>
<name>A0A2U1LT34_ARTAN</name>
<keyword evidence="2" id="KW-1185">Reference proteome</keyword>
<dbReference type="PROSITE" id="PS51257">
    <property type="entry name" value="PROKAR_LIPOPROTEIN"/>
    <property type="match status" value="1"/>
</dbReference>
<organism evidence="1 2">
    <name type="scientific">Artemisia annua</name>
    <name type="common">Sweet wormwood</name>
    <dbReference type="NCBI Taxonomy" id="35608"/>
    <lineage>
        <taxon>Eukaryota</taxon>
        <taxon>Viridiplantae</taxon>
        <taxon>Streptophyta</taxon>
        <taxon>Embryophyta</taxon>
        <taxon>Tracheophyta</taxon>
        <taxon>Spermatophyta</taxon>
        <taxon>Magnoliopsida</taxon>
        <taxon>eudicotyledons</taxon>
        <taxon>Gunneridae</taxon>
        <taxon>Pentapetalae</taxon>
        <taxon>asterids</taxon>
        <taxon>campanulids</taxon>
        <taxon>Asterales</taxon>
        <taxon>Asteraceae</taxon>
        <taxon>Asteroideae</taxon>
        <taxon>Anthemideae</taxon>
        <taxon>Artemisiinae</taxon>
        <taxon>Artemisia</taxon>
    </lineage>
</organism>
<dbReference type="OrthoDB" id="1704390at2759"/>
<evidence type="ECO:0000313" key="2">
    <source>
        <dbReference type="Proteomes" id="UP000245207"/>
    </source>
</evidence>
<proteinExistence type="predicted"/>
<reference evidence="1 2" key="1">
    <citation type="journal article" date="2018" name="Mol. Plant">
        <title>The genome of Artemisia annua provides insight into the evolution of Asteraceae family and artemisinin biosynthesis.</title>
        <authorList>
            <person name="Shen Q."/>
            <person name="Zhang L."/>
            <person name="Liao Z."/>
            <person name="Wang S."/>
            <person name="Yan T."/>
            <person name="Shi P."/>
            <person name="Liu M."/>
            <person name="Fu X."/>
            <person name="Pan Q."/>
            <person name="Wang Y."/>
            <person name="Lv Z."/>
            <person name="Lu X."/>
            <person name="Zhang F."/>
            <person name="Jiang W."/>
            <person name="Ma Y."/>
            <person name="Chen M."/>
            <person name="Hao X."/>
            <person name="Li L."/>
            <person name="Tang Y."/>
            <person name="Lv G."/>
            <person name="Zhou Y."/>
            <person name="Sun X."/>
            <person name="Brodelius P.E."/>
            <person name="Rose J.K.C."/>
            <person name="Tang K."/>
        </authorList>
    </citation>
    <scope>NUCLEOTIDE SEQUENCE [LARGE SCALE GENOMIC DNA]</scope>
    <source>
        <strain evidence="2">cv. Huhao1</strain>
        <tissue evidence="1">Leaf</tissue>
    </source>
</reference>
<evidence type="ECO:0000313" key="1">
    <source>
        <dbReference type="EMBL" id="PWA52158.1"/>
    </source>
</evidence>
<dbReference type="EMBL" id="PKPP01007890">
    <property type="protein sequence ID" value="PWA52158.1"/>
    <property type="molecule type" value="Genomic_DNA"/>
</dbReference>
<protein>
    <submittedName>
        <fullName evidence="1">Uncharacterized protein</fullName>
    </submittedName>
</protein>